<evidence type="ECO:0000256" key="2">
    <source>
        <dbReference type="PIRSR" id="PIRSR000137-2"/>
    </source>
</evidence>
<reference evidence="5" key="2">
    <citation type="submission" date="2023-05" db="EMBL/GenBank/DDBJ databases">
        <authorList>
            <consortium name="Lawrence Berkeley National Laboratory"/>
            <person name="Steindorff A."/>
            <person name="Hensen N."/>
            <person name="Bonometti L."/>
            <person name="Westerberg I."/>
            <person name="Brannstrom I.O."/>
            <person name="Guillou S."/>
            <person name="Cros-Aarteil S."/>
            <person name="Calhoun S."/>
            <person name="Haridas S."/>
            <person name="Kuo A."/>
            <person name="Mondo S."/>
            <person name="Pangilinan J."/>
            <person name="Riley R."/>
            <person name="Labutti K."/>
            <person name="Andreopoulos B."/>
            <person name="Lipzen A."/>
            <person name="Chen C."/>
            <person name="Yanf M."/>
            <person name="Daum C."/>
            <person name="Ng V."/>
            <person name="Clum A."/>
            <person name="Ohm R."/>
            <person name="Martin F."/>
            <person name="Silar P."/>
            <person name="Natvig D."/>
            <person name="Lalanne C."/>
            <person name="Gautier V."/>
            <person name="Ament-Velasquez S.L."/>
            <person name="Kruys A."/>
            <person name="Hutchinson M.I."/>
            <person name="Powell A.J."/>
            <person name="Barry K."/>
            <person name="Miller A.N."/>
            <person name="Grigoriev I.V."/>
            <person name="Debuchy R."/>
            <person name="Gladieux P."/>
            <person name="Thoren M.H."/>
            <person name="Johannesson H."/>
        </authorList>
    </citation>
    <scope>NUCLEOTIDE SEQUENCE</scope>
    <source>
        <strain evidence="5">CBS 532.94</strain>
    </source>
</reference>
<dbReference type="PIRSF" id="PIRSF000137">
    <property type="entry name" value="Alcohol_oxidase"/>
    <property type="match status" value="1"/>
</dbReference>
<dbReference type="PANTHER" id="PTHR11552">
    <property type="entry name" value="GLUCOSE-METHANOL-CHOLINE GMC OXIDOREDUCTASE"/>
    <property type="match status" value="1"/>
</dbReference>
<dbReference type="SUPFAM" id="SSF51905">
    <property type="entry name" value="FAD/NAD(P)-binding domain"/>
    <property type="match status" value="1"/>
</dbReference>
<dbReference type="AlphaFoldDB" id="A0AAN7C2I4"/>
<keyword evidence="6" id="KW-1185">Reference proteome</keyword>
<organism evidence="5 6">
    <name type="scientific">Achaetomium macrosporum</name>
    <dbReference type="NCBI Taxonomy" id="79813"/>
    <lineage>
        <taxon>Eukaryota</taxon>
        <taxon>Fungi</taxon>
        <taxon>Dikarya</taxon>
        <taxon>Ascomycota</taxon>
        <taxon>Pezizomycotina</taxon>
        <taxon>Sordariomycetes</taxon>
        <taxon>Sordariomycetidae</taxon>
        <taxon>Sordariales</taxon>
        <taxon>Chaetomiaceae</taxon>
        <taxon>Achaetomium</taxon>
    </lineage>
</organism>
<feature type="signal peptide" evidence="3">
    <location>
        <begin position="1"/>
        <end position="22"/>
    </location>
</feature>
<feature type="chain" id="PRO_5042818113" description="Glucose-methanol-choline oxidoreductase N-terminal domain-containing protein" evidence="3">
    <location>
        <begin position="23"/>
        <end position="579"/>
    </location>
</feature>
<dbReference type="PROSITE" id="PS00624">
    <property type="entry name" value="GMC_OXRED_2"/>
    <property type="match status" value="1"/>
</dbReference>
<evidence type="ECO:0000259" key="4">
    <source>
        <dbReference type="PROSITE" id="PS00624"/>
    </source>
</evidence>
<keyword evidence="2" id="KW-0274">FAD</keyword>
<dbReference type="SUPFAM" id="SSF54373">
    <property type="entry name" value="FAD-linked reductases, C-terminal domain"/>
    <property type="match status" value="1"/>
</dbReference>
<dbReference type="GO" id="GO:0050660">
    <property type="term" value="F:flavin adenine dinucleotide binding"/>
    <property type="evidence" value="ECO:0007669"/>
    <property type="project" value="InterPro"/>
</dbReference>
<comment type="caution">
    <text evidence="5">The sequence shown here is derived from an EMBL/GenBank/DDBJ whole genome shotgun (WGS) entry which is preliminary data.</text>
</comment>
<dbReference type="Pfam" id="PF05199">
    <property type="entry name" value="GMC_oxred_C"/>
    <property type="match status" value="1"/>
</dbReference>
<gene>
    <name evidence="5" type="ORF">C8A03DRAFT_18919</name>
</gene>
<feature type="domain" description="Glucose-methanol-choline oxidoreductase N-terminal" evidence="4">
    <location>
        <begin position="291"/>
        <end position="305"/>
    </location>
</feature>
<dbReference type="Gene3D" id="3.30.560.10">
    <property type="entry name" value="Glucose Oxidase, domain 3"/>
    <property type="match status" value="1"/>
</dbReference>
<protein>
    <recommendedName>
        <fullName evidence="4">Glucose-methanol-choline oxidoreductase N-terminal domain-containing protein</fullName>
    </recommendedName>
</protein>
<dbReference type="InterPro" id="IPR000172">
    <property type="entry name" value="GMC_OxRdtase_N"/>
</dbReference>
<dbReference type="PANTHER" id="PTHR11552:SF111">
    <property type="entry name" value="GLUCOSE-METHANOL-CHOLINE OXIDOREDUCTASE N-TERMINAL DOMAIN-CONTAINING PROTEIN"/>
    <property type="match status" value="1"/>
</dbReference>
<evidence type="ECO:0000256" key="3">
    <source>
        <dbReference type="SAM" id="SignalP"/>
    </source>
</evidence>
<comment type="cofactor">
    <cofactor evidence="2">
        <name>FAD</name>
        <dbReference type="ChEBI" id="CHEBI:57692"/>
    </cofactor>
</comment>
<dbReference type="EMBL" id="MU860414">
    <property type="protein sequence ID" value="KAK4234119.1"/>
    <property type="molecule type" value="Genomic_DNA"/>
</dbReference>
<evidence type="ECO:0000256" key="1">
    <source>
        <dbReference type="ARBA" id="ARBA00010790"/>
    </source>
</evidence>
<dbReference type="Gene3D" id="3.50.50.60">
    <property type="entry name" value="FAD/NAD(P)-binding domain"/>
    <property type="match status" value="1"/>
</dbReference>
<dbReference type="InterPro" id="IPR036188">
    <property type="entry name" value="FAD/NAD-bd_sf"/>
</dbReference>
<keyword evidence="2" id="KW-0285">Flavoprotein</keyword>
<dbReference type="InterPro" id="IPR012132">
    <property type="entry name" value="GMC_OxRdtase"/>
</dbReference>
<dbReference type="Proteomes" id="UP001303760">
    <property type="component" value="Unassembled WGS sequence"/>
</dbReference>
<evidence type="ECO:0000313" key="6">
    <source>
        <dbReference type="Proteomes" id="UP001303760"/>
    </source>
</evidence>
<name>A0AAN7C2I4_9PEZI</name>
<dbReference type="Pfam" id="PF00732">
    <property type="entry name" value="GMC_oxred_N"/>
    <property type="match status" value="1"/>
</dbReference>
<dbReference type="InterPro" id="IPR007867">
    <property type="entry name" value="GMC_OxRtase_C"/>
</dbReference>
<evidence type="ECO:0000313" key="5">
    <source>
        <dbReference type="EMBL" id="KAK4234119.1"/>
    </source>
</evidence>
<dbReference type="GO" id="GO:0016614">
    <property type="term" value="F:oxidoreductase activity, acting on CH-OH group of donors"/>
    <property type="evidence" value="ECO:0007669"/>
    <property type="project" value="InterPro"/>
</dbReference>
<proteinExistence type="inferred from homology"/>
<feature type="binding site" evidence="2">
    <location>
        <position position="255"/>
    </location>
    <ligand>
        <name>FAD</name>
        <dbReference type="ChEBI" id="CHEBI:57692"/>
    </ligand>
</feature>
<accession>A0AAN7C2I4</accession>
<sequence>MAPGYLAFAAILASAVLPLACGQTQGDSVTTTDYIVVGGGPAGFVVAERLTRNPRVNVVLLEAGPDLDSDVNVNTPAKFPLNTKGAWLYRVQPDENLGGLTPDLGQGQALGGGTAIHAQIYCRGAASVFDEWAAKSGNKGLAWESILNSFGATTTWQDEAGIDYAQPINATAFGRGPLAVSRQRKLTPLDQPFVSKLAAELHLNEIDFVSGGGIGVSQGVNTIRAANRTRSYGYNAFGYLANTRPNFRLRTGAWVSAIVVANRTAVGVTYNDTATNTLRTIAAKEVIVSAGAVNSPQLLMLSGIGPAARLRELGIPVVQDLPQVGQNLVDHHLAVLQYQASPEQPTLWQYQFNATVRTEADRLYASSRGDGLLGRQWGDAYGAVRVPDSVFAGTGSTWYSRLPADRPHLVYEYISAGLLPNAGNVSAVSAWVGLVQPEGKGNITLASRDYRDAPLIRANYWGTAADRAAVLYGYKQLRSILQSAELKPLLPTELFPGPNVTTDADIWAAIQESSRSWHHPVGTLALGTVLNADWRVKGVKGLRVVGSAAAPYIPTCPIQASVYAIAHRAALDIAAADGI</sequence>
<keyword evidence="3" id="KW-0732">Signal</keyword>
<reference evidence="5" key="1">
    <citation type="journal article" date="2023" name="Mol. Phylogenet. Evol.">
        <title>Genome-scale phylogeny and comparative genomics of the fungal order Sordariales.</title>
        <authorList>
            <person name="Hensen N."/>
            <person name="Bonometti L."/>
            <person name="Westerberg I."/>
            <person name="Brannstrom I.O."/>
            <person name="Guillou S."/>
            <person name="Cros-Aarteil S."/>
            <person name="Calhoun S."/>
            <person name="Haridas S."/>
            <person name="Kuo A."/>
            <person name="Mondo S."/>
            <person name="Pangilinan J."/>
            <person name="Riley R."/>
            <person name="LaButti K."/>
            <person name="Andreopoulos B."/>
            <person name="Lipzen A."/>
            <person name="Chen C."/>
            <person name="Yan M."/>
            <person name="Daum C."/>
            <person name="Ng V."/>
            <person name="Clum A."/>
            <person name="Steindorff A."/>
            <person name="Ohm R.A."/>
            <person name="Martin F."/>
            <person name="Silar P."/>
            <person name="Natvig D.O."/>
            <person name="Lalanne C."/>
            <person name="Gautier V."/>
            <person name="Ament-Velasquez S.L."/>
            <person name="Kruys A."/>
            <person name="Hutchinson M.I."/>
            <person name="Powell A.J."/>
            <person name="Barry K."/>
            <person name="Miller A.N."/>
            <person name="Grigoriev I.V."/>
            <person name="Debuchy R."/>
            <person name="Gladieux P."/>
            <person name="Hiltunen Thoren M."/>
            <person name="Johannesson H."/>
        </authorList>
    </citation>
    <scope>NUCLEOTIDE SEQUENCE</scope>
    <source>
        <strain evidence="5">CBS 532.94</strain>
    </source>
</reference>
<comment type="similarity">
    <text evidence="1">Belongs to the GMC oxidoreductase family.</text>
</comment>